<dbReference type="Proteomes" id="UP001501371">
    <property type="component" value="Unassembled WGS sequence"/>
</dbReference>
<keyword evidence="2" id="KW-0472">Membrane</keyword>
<name>A0ABN1UM25_9ACTN</name>
<protein>
    <submittedName>
        <fullName evidence="3">Type VII secretion protein EccB</fullName>
    </submittedName>
</protein>
<comment type="caution">
    <text evidence="3">The sequence shown here is derived from an EMBL/GenBank/DDBJ whole genome shotgun (WGS) entry which is preliminary data.</text>
</comment>
<feature type="compositionally biased region" description="Basic and acidic residues" evidence="1">
    <location>
        <begin position="480"/>
        <end position="499"/>
    </location>
</feature>
<gene>
    <name evidence="3" type="primary">eccB_1</name>
    <name evidence="3" type="ORF">GCM10009654_13240</name>
</gene>
<proteinExistence type="predicted"/>
<accession>A0ABN1UM25</accession>
<dbReference type="RefSeq" id="WP_344271541.1">
    <property type="nucleotide sequence ID" value="NZ_BAAAKV010000009.1"/>
</dbReference>
<dbReference type="InterPro" id="IPR044857">
    <property type="entry name" value="T7SS_EccB_R1"/>
</dbReference>
<dbReference type="PANTHER" id="PTHR40765:SF2">
    <property type="entry name" value="ESX-2 SECRETION SYSTEM ATPASE ECCB2"/>
    <property type="match status" value="1"/>
</dbReference>
<feature type="region of interest" description="Disordered" evidence="1">
    <location>
        <begin position="229"/>
        <end position="252"/>
    </location>
</feature>
<feature type="transmembrane region" description="Helical" evidence="2">
    <location>
        <begin position="41"/>
        <end position="61"/>
    </location>
</feature>
<sequence length="518" mass="52416">MQSKRDQVQAHMFVMGRLTSGMLRADPDAPESPQGRTNRGVVIGIVIAVLLSAGSFVLGLLKPGTKDSWRAAGTLVVNKDTGSRYLYLDGRLRPVRNYASARLLAGADMKATSVGSGSLSGTPHGAPIGISGAPDALPGSGDLDTGPWQVCSGSETGSTGTIVAVGAPADAAGLPTDQGMLVTGPDKAGYLVWRGSKLRLDKDSRAREALGYGSTPLLPVSAPFLNALPSGPDLRSPDVPGKGQDGPSLGGRASRIGEVFRVTVPGSAERYYLLRKEGLAPLTATGAALVLGDPETREKVYGGGAAKVTALGADVLSSHLAPGAGETAEDPDLPSAPPEAVALGEDHTVCVRVEPGERGPRISVAQTGLGSLGPAAQAPPEGLTPACMPVGTIAVRPGGGSLVRALGASGSKVGTTVYLVTDTGMKYRVGTAEALAALGYSEGQARGLPAPLLAMLPTGPDLTKEAAALGRNSNTTPRCGGRDEDSAPRSEKKTEEKTSQGDGQGTQSAVAGGDQSAR</sequence>
<keyword evidence="2" id="KW-1133">Transmembrane helix</keyword>
<evidence type="ECO:0000313" key="4">
    <source>
        <dbReference type="Proteomes" id="UP001501371"/>
    </source>
</evidence>
<dbReference type="Pfam" id="PF05108">
    <property type="entry name" value="T7SS_ESX1_EccB"/>
    <property type="match status" value="1"/>
</dbReference>
<dbReference type="Gene3D" id="3.30.2390.20">
    <property type="entry name" value="Type VII secretion system EccB, repeat 1 domain"/>
    <property type="match status" value="1"/>
</dbReference>
<evidence type="ECO:0000256" key="1">
    <source>
        <dbReference type="SAM" id="MobiDB-lite"/>
    </source>
</evidence>
<keyword evidence="4" id="KW-1185">Reference proteome</keyword>
<dbReference type="InterPro" id="IPR007795">
    <property type="entry name" value="T7SS_EccB"/>
</dbReference>
<dbReference type="PANTHER" id="PTHR40765">
    <property type="entry name" value="ESX-2 SECRETION SYSTEM ATPASE ECCB2"/>
    <property type="match status" value="1"/>
</dbReference>
<dbReference type="EMBL" id="BAAAKV010000009">
    <property type="protein sequence ID" value="GAA1158486.1"/>
    <property type="molecule type" value="Genomic_DNA"/>
</dbReference>
<feature type="region of interest" description="Disordered" evidence="1">
    <location>
        <begin position="466"/>
        <end position="518"/>
    </location>
</feature>
<keyword evidence="2" id="KW-0812">Transmembrane</keyword>
<dbReference type="NCBIfam" id="TIGR03919">
    <property type="entry name" value="T7SS_EccB"/>
    <property type="match status" value="1"/>
</dbReference>
<evidence type="ECO:0000256" key="2">
    <source>
        <dbReference type="SAM" id="Phobius"/>
    </source>
</evidence>
<evidence type="ECO:0000313" key="3">
    <source>
        <dbReference type="EMBL" id="GAA1158486.1"/>
    </source>
</evidence>
<organism evidence="3 4">
    <name type="scientific">Streptomyces hebeiensis</name>
    <dbReference type="NCBI Taxonomy" id="229486"/>
    <lineage>
        <taxon>Bacteria</taxon>
        <taxon>Bacillati</taxon>
        <taxon>Actinomycetota</taxon>
        <taxon>Actinomycetes</taxon>
        <taxon>Kitasatosporales</taxon>
        <taxon>Streptomycetaceae</taxon>
        <taxon>Streptomyces</taxon>
    </lineage>
</organism>
<reference evidence="4" key="1">
    <citation type="journal article" date="2019" name="Int. J. Syst. Evol. Microbiol.">
        <title>The Global Catalogue of Microorganisms (GCM) 10K type strain sequencing project: providing services to taxonomists for standard genome sequencing and annotation.</title>
        <authorList>
            <consortium name="The Broad Institute Genomics Platform"/>
            <consortium name="The Broad Institute Genome Sequencing Center for Infectious Disease"/>
            <person name="Wu L."/>
            <person name="Ma J."/>
        </authorList>
    </citation>
    <scope>NUCLEOTIDE SEQUENCE [LARGE SCALE GENOMIC DNA]</scope>
    <source>
        <strain evidence="4">JCM 12696</strain>
    </source>
</reference>